<organism evidence="1 2">
    <name type="scientific">Aspergillus versicolor CBS 583.65</name>
    <dbReference type="NCBI Taxonomy" id="1036611"/>
    <lineage>
        <taxon>Eukaryota</taxon>
        <taxon>Fungi</taxon>
        <taxon>Dikarya</taxon>
        <taxon>Ascomycota</taxon>
        <taxon>Pezizomycotina</taxon>
        <taxon>Eurotiomycetes</taxon>
        <taxon>Eurotiomycetidae</taxon>
        <taxon>Eurotiales</taxon>
        <taxon>Aspergillaceae</taxon>
        <taxon>Aspergillus</taxon>
        <taxon>Aspergillus subgen. Nidulantes</taxon>
    </lineage>
</organism>
<dbReference type="VEuPathDB" id="FungiDB:ASPVEDRAFT_81018"/>
<gene>
    <name evidence="1" type="ORF">ASPVEDRAFT_81018</name>
</gene>
<dbReference type="GeneID" id="63732473"/>
<evidence type="ECO:0000313" key="2">
    <source>
        <dbReference type="Proteomes" id="UP000184073"/>
    </source>
</evidence>
<sequence length="153" mass="17382">MGLSYDIERLEEMEKFDNINPDDKDAPKTNAKIFRGGYFIPKAGVTLGTGFGLARLPMDIMTFAPGRVIGALRIPEFVRIEPTDYQPLEEMWPVGWKELQLRGRQGYLPRILPEVGELAHGFWWDEAYPECFLRGYGRVVSVVNISFNIVASV</sequence>
<protein>
    <submittedName>
        <fullName evidence="1">Uncharacterized protein</fullName>
    </submittedName>
</protein>
<dbReference type="EMBL" id="KV878126">
    <property type="protein sequence ID" value="OJI99406.1"/>
    <property type="molecule type" value="Genomic_DNA"/>
</dbReference>
<dbReference type="OrthoDB" id="4479112at2759"/>
<dbReference type="RefSeq" id="XP_040665169.1">
    <property type="nucleotide sequence ID" value="XM_040816962.1"/>
</dbReference>
<dbReference type="Proteomes" id="UP000184073">
    <property type="component" value="Unassembled WGS sequence"/>
</dbReference>
<evidence type="ECO:0000313" key="1">
    <source>
        <dbReference type="EMBL" id="OJI99406.1"/>
    </source>
</evidence>
<dbReference type="AlphaFoldDB" id="A0A1L9PD14"/>
<accession>A0A1L9PD14</accession>
<keyword evidence="2" id="KW-1185">Reference proteome</keyword>
<reference evidence="2" key="1">
    <citation type="journal article" date="2017" name="Genome Biol.">
        <title>Comparative genomics reveals high biological diversity and specific adaptations in the industrially and medically important fungal genus Aspergillus.</title>
        <authorList>
            <person name="de Vries R.P."/>
            <person name="Riley R."/>
            <person name="Wiebenga A."/>
            <person name="Aguilar-Osorio G."/>
            <person name="Amillis S."/>
            <person name="Uchima C.A."/>
            <person name="Anderluh G."/>
            <person name="Asadollahi M."/>
            <person name="Askin M."/>
            <person name="Barry K."/>
            <person name="Battaglia E."/>
            <person name="Bayram O."/>
            <person name="Benocci T."/>
            <person name="Braus-Stromeyer S.A."/>
            <person name="Caldana C."/>
            <person name="Canovas D."/>
            <person name="Cerqueira G.C."/>
            <person name="Chen F."/>
            <person name="Chen W."/>
            <person name="Choi C."/>
            <person name="Clum A."/>
            <person name="Dos Santos R.A."/>
            <person name="Damasio A.R."/>
            <person name="Diallinas G."/>
            <person name="Emri T."/>
            <person name="Fekete E."/>
            <person name="Flipphi M."/>
            <person name="Freyberg S."/>
            <person name="Gallo A."/>
            <person name="Gournas C."/>
            <person name="Habgood R."/>
            <person name="Hainaut M."/>
            <person name="Harispe M.L."/>
            <person name="Henrissat B."/>
            <person name="Hilden K.S."/>
            <person name="Hope R."/>
            <person name="Hossain A."/>
            <person name="Karabika E."/>
            <person name="Karaffa L."/>
            <person name="Karanyi Z."/>
            <person name="Krasevec N."/>
            <person name="Kuo A."/>
            <person name="Kusch H."/>
            <person name="LaButti K."/>
            <person name="Lagendijk E.L."/>
            <person name="Lapidus A."/>
            <person name="Levasseur A."/>
            <person name="Lindquist E."/>
            <person name="Lipzen A."/>
            <person name="Logrieco A.F."/>
            <person name="MacCabe A."/>
            <person name="Maekelae M.R."/>
            <person name="Malavazi I."/>
            <person name="Melin P."/>
            <person name="Meyer V."/>
            <person name="Mielnichuk N."/>
            <person name="Miskei M."/>
            <person name="Molnar A.P."/>
            <person name="Mule G."/>
            <person name="Ngan C.Y."/>
            <person name="Orejas M."/>
            <person name="Orosz E."/>
            <person name="Ouedraogo J.P."/>
            <person name="Overkamp K.M."/>
            <person name="Park H.-S."/>
            <person name="Perrone G."/>
            <person name="Piumi F."/>
            <person name="Punt P.J."/>
            <person name="Ram A.F."/>
            <person name="Ramon A."/>
            <person name="Rauscher S."/>
            <person name="Record E."/>
            <person name="Riano-Pachon D.M."/>
            <person name="Robert V."/>
            <person name="Roehrig J."/>
            <person name="Ruller R."/>
            <person name="Salamov A."/>
            <person name="Salih N.S."/>
            <person name="Samson R.A."/>
            <person name="Sandor E."/>
            <person name="Sanguinetti M."/>
            <person name="Schuetze T."/>
            <person name="Sepcic K."/>
            <person name="Shelest E."/>
            <person name="Sherlock G."/>
            <person name="Sophianopoulou V."/>
            <person name="Squina F.M."/>
            <person name="Sun H."/>
            <person name="Susca A."/>
            <person name="Todd R.B."/>
            <person name="Tsang A."/>
            <person name="Unkles S.E."/>
            <person name="van de Wiele N."/>
            <person name="van Rossen-Uffink D."/>
            <person name="Oliveira J.V."/>
            <person name="Vesth T.C."/>
            <person name="Visser J."/>
            <person name="Yu J.-H."/>
            <person name="Zhou M."/>
            <person name="Andersen M.R."/>
            <person name="Archer D.B."/>
            <person name="Baker S.E."/>
            <person name="Benoit I."/>
            <person name="Brakhage A.A."/>
            <person name="Braus G.H."/>
            <person name="Fischer R."/>
            <person name="Frisvad J.C."/>
            <person name="Goldman G.H."/>
            <person name="Houbraken J."/>
            <person name="Oakley B."/>
            <person name="Pocsi I."/>
            <person name="Scazzocchio C."/>
            <person name="Seiboth B."/>
            <person name="vanKuyk P.A."/>
            <person name="Wortman J."/>
            <person name="Dyer P.S."/>
            <person name="Grigoriev I.V."/>
        </authorList>
    </citation>
    <scope>NUCLEOTIDE SEQUENCE [LARGE SCALE GENOMIC DNA]</scope>
    <source>
        <strain evidence="2">CBS 583.65</strain>
    </source>
</reference>
<proteinExistence type="predicted"/>
<name>A0A1L9PD14_ASPVE</name>